<gene>
    <name evidence="1" type="ORF">CK203_024875</name>
</gene>
<proteinExistence type="predicted"/>
<dbReference type="Proteomes" id="UP000288805">
    <property type="component" value="Unassembled WGS sequence"/>
</dbReference>
<dbReference type="EMBL" id="QGNW01000084">
    <property type="protein sequence ID" value="RVX00007.1"/>
    <property type="molecule type" value="Genomic_DNA"/>
</dbReference>
<reference evidence="1 2" key="1">
    <citation type="journal article" date="2018" name="PLoS Genet.">
        <title>Population sequencing reveals clonal diversity and ancestral inbreeding in the grapevine cultivar Chardonnay.</title>
        <authorList>
            <person name="Roach M.J."/>
            <person name="Johnson D.L."/>
            <person name="Bohlmann J."/>
            <person name="van Vuuren H.J."/>
            <person name="Jones S.J."/>
            <person name="Pretorius I.S."/>
            <person name="Schmidt S.A."/>
            <person name="Borneman A.R."/>
        </authorList>
    </citation>
    <scope>NUCLEOTIDE SEQUENCE [LARGE SCALE GENOMIC DNA]</scope>
    <source>
        <strain evidence="2">cv. Chardonnay</strain>
        <tissue evidence="1">Leaf</tissue>
    </source>
</reference>
<organism evidence="1 2">
    <name type="scientific">Vitis vinifera</name>
    <name type="common">Grape</name>
    <dbReference type="NCBI Taxonomy" id="29760"/>
    <lineage>
        <taxon>Eukaryota</taxon>
        <taxon>Viridiplantae</taxon>
        <taxon>Streptophyta</taxon>
        <taxon>Embryophyta</taxon>
        <taxon>Tracheophyta</taxon>
        <taxon>Spermatophyta</taxon>
        <taxon>Magnoliopsida</taxon>
        <taxon>eudicotyledons</taxon>
        <taxon>Gunneridae</taxon>
        <taxon>Pentapetalae</taxon>
        <taxon>rosids</taxon>
        <taxon>Vitales</taxon>
        <taxon>Vitaceae</taxon>
        <taxon>Viteae</taxon>
        <taxon>Vitis</taxon>
    </lineage>
</organism>
<evidence type="ECO:0000313" key="2">
    <source>
        <dbReference type="Proteomes" id="UP000288805"/>
    </source>
</evidence>
<sequence length="88" mass="9520">MFICFRDAIEYLGSWRGYATSNCGGCGVGLGLGWGFGSAFGSQYRSSRVTFQGLEFSINLVKDCADCIPTVTLGEQQRLDANVYSLSV</sequence>
<dbReference type="AlphaFoldDB" id="A0A438ITG3"/>
<accession>A0A438ITG3</accession>
<evidence type="ECO:0000313" key="1">
    <source>
        <dbReference type="EMBL" id="RVX00007.1"/>
    </source>
</evidence>
<protein>
    <submittedName>
        <fullName evidence="1">Uncharacterized protein</fullName>
    </submittedName>
</protein>
<name>A0A438ITG3_VITVI</name>
<comment type="caution">
    <text evidence="1">The sequence shown here is derived from an EMBL/GenBank/DDBJ whole genome shotgun (WGS) entry which is preliminary data.</text>
</comment>